<evidence type="ECO:0000256" key="3">
    <source>
        <dbReference type="ARBA" id="ARBA00022679"/>
    </source>
</evidence>
<proteinExistence type="predicted"/>
<evidence type="ECO:0000256" key="5">
    <source>
        <dbReference type="ARBA" id="ARBA00022985"/>
    </source>
</evidence>
<evidence type="ECO:0000259" key="8">
    <source>
        <dbReference type="Pfam" id="PF00535"/>
    </source>
</evidence>
<reference evidence="9 10" key="1">
    <citation type="journal article" date="2016" name="Nat. Commun.">
        <title>Thousands of microbial genomes shed light on interconnected biogeochemical processes in an aquifer system.</title>
        <authorList>
            <person name="Anantharaman K."/>
            <person name="Brown C.T."/>
            <person name="Hug L.A."/>
            <person name="Sharon I."/>
            <person name="Castelle C.J."/>
            <person name="Probst A.J."/>
            <person name="Thomas B.C."/>
            <person name="Singh A."/>
            <person name="Wilkins M.J."/>
            <person name="Karaoz U."/>
            <person name="Brodie E.L."/>
            <person name="Williams K.H."/>
            <person name="Hubbard S.S."/>
            <person name="Banfield J.F."/>
        </authorList>
    </citation>
    <scope>NUCLEOTIDE SEQUENCE [LARGE SCALE GENOMIC DNA]</scope>
</reference>
<protein>
    <recommendedName>
        <fullName evidence="8">Glycosyltransferase 2-like domain-containing protein</fullName>
    </recommendedName>
</protein>
<dbReference type="Gene3D" id="3.90.550.10">
    <property type="entry name" value="Spore Coat Polysaccharide Biosynthesis Protein SpsA, Chain A"/>
    <property type="match status" value="1"/>
</dbReference>
<dbReference type="Pfam" id="PF00535">
    <property type="entry name" value="Glycos_transf_2"/>
    <property type="match status" value="1"/>
</dbReference>
<keyword evidence="5" id="KW-0448">Lipopolysaccharide biosynthesis</keyword>
<feature type="domain" description="Glycosyltransferase 2-like" evidence="8">
    <location>
        <begin position="10"/>
        <end position="167"/>
    </location>
</feature>
<keyword evidence="3" id="KW-0808">Transferase</keyword>
<gene>
    <name evidence="9" type="ORF">A3E36_03610</name>
</gene>
<evidence type="ECO:0000313" key="9">
    <source>
        <dbReference type="EMBL" id="OGY35890.1"/>
    </source>
</evidence>
<evidence type="ECO:0000256" key="7">
    <source>
        <dbReference type="ARBA" id="ARBA00023136"/>
    </source>
</evidence>
<accession>A0A1G1X8H0</accession>
<dbReference type="InterPro" id="IPR029044">
    <property type="entry name" value="Nucleotide-diphossugar_trans"/>
</dbReference>
<dbReference type="EMBL" id="MHHS01000044">
    <property type="protein sequence ID" value="OGY35890.1"/>
    <property type="molecule type" value="Genomic_DNA"/>
</dbReference>
<dbReference type="GO" id="GO:0009103">
    <property type="term" value="P:lipopolysaccharide biosynthetic process"/>
    <property type="evidence" value="ECO:0007669"/>
    <property type="project" value="UniProtKB-KW"/>
</dbReference>
<name>A0A1G1X8H0_9BACT</name>
<keyword evidence="7" id="KW-0472">Membrane</keyword>
<dbReference type="GO" id="GO:0005886">
    <property type="term" value="C:plasma membrane"/>
    <property type="evidence" value="ECO:0007669"/>
    <property type="project" value="TreeGrafter"/>
</dbReference>
<dbReference type="InterPro" id="IPR050256">
    <property type="entry name" value="Glycosyltransferase_2"/>
</dbReference>
<sequence length="173" mass="19781">MEQEKKSVDIIIPVMNEAQNVRQLCERMRHAFLQTPWVYKMIFVVDTSTDNTLGVLQELVHEYPLEVFEKRGRPGKAFSIIEGVGYSDAEFIAMIDGDLQYPPEAIPTMLAKMDLNGVVVGNRVKRQGHWIRHIISLIGSNITGKLLFGLKDDVQSGLKVFRREIFDYLDLTK</sequence>
<dbReference type="GO" id="GO:0016757">
    <property type="term" value="F:glycosyltransferase activity"/>
    <property type="evidence" value="ECO:0007669"/>
    <property type="project" value="UniProtKB-KW"/>
</dbReference>
<dbReference type="PANTHER" id="PTHR48090">
    <property type="entry name" value="UNDECAPRENYL-PHOSPHATE 4-DEOXY-4-FORMAMIDO-L-ARABINOSE TRANSFERASE-RELATED"/>
    <property type="match status" value="1"/>
</dbReference>
<dbReference type="InterPro" id="IPR001173">
    <property type="entry name" value="Glyco_trans_2-like"/>
</dbReference>
<feature type="non-terminal residue" evidence="9">
    <location>
        <position position="173"/>
    </location>
</feature>
<evidence type="ECO:0000313" key="10">
    <source>
        <dbReference type="Proteomes" id="UP000177941"/>
    </source>
</evidence>
<dbReference type="AlphaFoldDB" id="A0A1G1X8H0"/>
<comment type="caution">
    <text evidence="9">The sequence shown here is derived from an EMBL/GenBank/DDBJ whole genome shotgun (WGS) entry which is preliminary data.</text>
</comment>
<dbReference type="SUPFAM" id="SSF53448">
    <property type="entry name" value="Nucleotide-diphospho-sugar transferases"/>
    <property type="match status" value="1"/>
</dbReference>
<evidence type="ECO:0000256" key="2">
    <source>
        <dbReference type="ARBA" id="ARBA00022676"/>
    </source>
</evidence>
<keyword evidence="6" id="KW-1133">Transmembrane helix</keyword>
<dbReference type="PANTHER" id="PTHR48090:SF3">
    <property type="entry name" value="UNDECAPRENYL-PHOSPHATE 4-DEOXY-4-FORMAMIDO-L-ARABINOSE TRANSFERASE"/>
    <property type="match status" value="1"/>
</dbReference>
<evidence type="ECO:0000256" key="6">
    <source>
        <dbReference type="ARBA" id="ARBA00022989"/>
    </source>
</evidence>
<dbReference type="CDD" id="cd04179">
    <property type="entry name" value="DPM_DPG-synthase_like"/>
    <property type="match status" value="1"/>
</dbReference>
<keyword evidence="4" id="KW-0812">Transmembrane</keyword>
<keyword evidence="2" id="KW-0328">Glycosyltransferase</keyword>
<organism evidence="9 10">
    <name type="scientific">Candidatus Andersenbacteria bacterium RIFCSPHIGHO2_12_FULL_45_11b</name>
    <dbReference type="NCBI Taxonomy" id="1797282"/>
    <lineage>
        <taxon>Bacteria</taxon>
        <taxon>Candidatus Anderseniibacteriota</taxon>
    </lineage>
</organism>
<keyword evidence="1" id="KW-1003">Cell membrane</keyword>
<evidence type="ECO:0000256" key="1">
    <source>
        <dbReference type="ARBA" id="ARBA00022475"/>
    </source>
</evidence>
<evidence type="ECO:0000256" key="4">
    <source>
        <dbReference type="ARBA" id="ARBA00022692"/>
    </source>
</evidence>
<dbReference type="Proteomes" id="UP000177941">
    <property type="component" value="Unassembled WGS sequence"/>
</dbReference>